<evidence type="ECO:0000313" key="2">
    <source>
        <dbReference type="EMBL" id="CAJ0568056.1"/>
    </source>
</evidence>
<reference evidence="2" key="1">
    <citation type="submission" date="2023-06" db="EMBL/GenBank/DDBJ databases">
        <authorList>
            <person name="Delattre M."/>
        </authorList>
    </citation>
    <scope>NUCLEOTIDE SEQUENCE</scope>
    <source>
        <strain evidence="2">AF72</strain>
    </source>
</reference>
<feature type="region of interest" description="Disordered" evidence="1">
    <location>
        <begin position="79"/>
        <end position="103"/>
    </location>
</feature>
<dbReference type="Proteomes" id="UP001177023">
    <property type="component" value="Unassembled WGS sequence"/>
</dbReference>
<keyword evidence="3" id="KW-1185">Reference proteome</keyword>
<evidence type="ECO:0000256" key="1">
    <source>
        <dbReference type="SAM" id="MobiDB-lite"/>
    </source>
</evidence>
<comment type="caution">
    <text evidence="2">The sequence shown here is derived from an EMBL/GenBank/DDBJ whole genome shotgun (WGS) entry which is preliminary data.</text>
</comment>
<evidence type="ECO:0000313" key="3">
    <source>
        <dbReference type="Proteomes" id="UP001177023"/>
    </source>
</evidence>
<organism evidence="2 3">
    <name type="scientific">Mesorhabditis spiculigera</name>
    <dbReference type="NCBI Taxonomy" id="96644"/>
    <lineage>
        <taxon>Eukaryota</taxon>
        <taxon>Metazoa</taxon>
        <taxon>Ecdysozoa</taxon>
        <taxon>Nematoda</taxon>
        <taxon>Chromadorea</taxon>
        <taxon>Rhabditida</taxon>
        <taxon>Rhabditina</taxon>
        <taxon>Rhabditomorpha</taxon>
        <taxon>Rhabditoidea</taxon>
        <taxon>Rhabditidae</taxon>
        <taxon>Mesorhabditinae</taxon>
        <taxon>Mesorhabditis</taxon>
    </lineage>
</organism>
<protein>
    <submittedName>
        <fullName evidence="2">Uncharacterized protein</fullName>
    </submittedName>
</protein>
<dbReference type="EMBL" id="CATQJA010001648">
    <property type="protein sequence ID" value="CAJ0568056.1"/>
    <property type="molecule type" value="Genomic_DNA"/>
</dbReference>
<gene>
    <name evidence="2" type="ORF">MSPICULIGERA_LOCUS6583</name>
</gene>
<feature type="compositionally biased region" description="Basic and acidic residues" evidence="1">
    <location>
        <begin position="79"/>
        <end position="91"/>
    </location>
</feature>
<sequence length="103" mass="11764">MRFYDKVLDKEPIREPQQNFTIEAKQYHLIKLEFIDEPRQISAGTDPDWIILTNAKTYEEHHIRLRYYSAPAVATTEERAIIDTGPSDDKVGTNPATGEGESA</sequence>
<proteinExistence type="predicted"/>
<dbReference type="AlphaFoldDB" id="A0AA36CFG5"/>
<feature type="non-terminal residue" evidence="2">
    <location>
        <position position="103"/>
    </location>
</feature>
<accession>A0AA36CFG5</accession>
<name>A0AA36CFG5_9BILA</name>